<dbReference type="GO" id="GO:0005829">
    <property type="term" value="C:cytosol"/>
    <property type="evidence" value="ECO:0007669"/>
    <property type="project" value="Ensembl"/>
</dbReference>
<protein>
    <recommendedName>
        <fullName evidence="1">UV excision repair protein RAD23</fullName>
    </recommendedName>
</protein>
<dbReference type="InterPro" id="IPR006636">
    <property type="entry name" value="STI1_HS-bd"/>
</dbReference>
<dbReference type="GO" id="GO:0031593">
    <property type="term" value="F:polyubiquitin modification-dependent protein binding"/>
    <property type="evidence" value="ECO:0007669"/>
    <property type="project" value="UniProtKB-UniRule"/>
</dbReference>
<dbReference type="GO" id="GO:0003684">
    <property type="term" value="F:damaged DNA binding"/>
    <property type="evidence" value="ECO:0007669"/>
    <property type="project" value="UniProtKB-UniRule"/>
</dbReference>
<feature type="region of interest" description="Disordered" evidence="2">
    <location>
        <begin position="1"/>
        <end position="36"/>
    </location>
</feature>
<dbReference type="SUPFAM" id="SSF101238">
    <property type="entry name" value="XPC-binding domain"/>
    <property type="match status" value="1"/>
</dbReference>
<dbReference type="GO" id="GO:0006289">
    <property type="term" value="P:nucleotide-excision repair"/>
    <property type="evidence" value="ECO:0007669"/>
    <property type="project" value="UniProtKB-UniRule"/>
</dbReference>
<evidence type="ECO:0000313" key="5">
    <source>
        <dbReference type="Proteomes" id="UP000694392"/>
    </source>
</evidence>
<comment type="subcellular location">
    <subcellularLocation>
        <location evidence="1">Nucleus</location>
    </subcellularLocation>
    <subcellularLocation>
        <location evidence="1">Cytoplasm</location>
    </subcellularLocation>
</comment>
<dbReference type="FunFam" id="1.10.10.540:FF:000001">
    <property type="entry name" value="UV excision repair protein RAD23 B"/>
    <property type="match status" value="1"/>
</dbReference>
<keyword evidence="1" id="KW-0539">Nucleus</keyword>
<organism evidence="4 5">
    <name type="scientific">Sphenodon punctatus</name>
    <name type="common">Tuatara</name>
    <name type="synonym">Hatteria punctata</name>
    <dbReference type="NCBI Taxonomy" id="8508"/>
    <lineage>
        <taxon>Eukaryota</taxon>
        <taxon>Metazoa</taxon>
        <taxon>Chordata</taxon>
        <taxon>Craniata</taxon>
        <taxon>Vertebrata</taxon>
        <taxon>Euteleostomi</taxon>
        <taxon>Lepidosauria</taxon>
        <taxon>Sphenodontia</taxon>
        <taxon>Sphenodontidae</taxon>
        <taxon>Sphenodon</taxon>
    </lineage>
</organism>
<dbReference type="GO" id="GO:0043130">
    <property type="term" value="F:ubiquitin binding"/>
    <property type="evidence" value="ECO:0007669"/>
    <property type="project" value="UniProtKB-UniRule"/>
</dbReference>
<keyword evidence="1" id="KW-0963">Cytoplasm</keyword>
<dbReference type="InterPro" id="IPR015360">
    <property type="entry name" value="XPC-bd"/>
</dbReference>
<dbReference type="PANTHER" id="PTHR10621:SF29">
    <property type="entry name" value="UV EXCISION REPAIR PROTEIN RAD23 HOMOLOG A"/>
    <property type="match status" value="1"/>
</dbReference>
<evidence type="ECO:0000259" key="3">
    <source>
        <dbReference type="SMART" id="SM00727"/>
    </source>
</evidence>
<sequence>MLLPLTPQGIPGSPTEPESAPIQENPPQEQPVAEGENPLEFLRDQSQFQNMRQVIQQNPALLPALLQQLGQENPQLLQQISQHQEQFIQMLNEPLGEMADIADIEGEMGAIGEEAPQMNYIQVTPQEKEAIERVRGRSAASKGHRGHPPFETSK</sequence>
<dbReference type="InterPro" id="IPR036353">
    <property type="entry name" value="XPC-bd_sf"/>
</dbReference>
<keyword evidence="1" id="KW-0234">DNA repair</keyword>
<dbReference type="GO" id="GO:0019900">
    <property type="term" value="F:kinase binding"/>
    <property type="evidence" value="ECO:0007669"/>
    <property type="project" value="Ensembl"/>
</dbReference>
<evidence type="ECO:0000313" key="4">
    <source>
        <dbReference type="Ensembl" id="ENSSPUP00000016236.1"/>
    </source>
</evidence>
<dbReference type="InterPro" id="IPR004806">
    <property type="entry name" value="Rad23"/>
</dbReference>
<dbReference type="PRINTS" id="PR01839">
    <property type="entry name" value="RAD23PROTEIN"/>
</dbReference>
<dbReference type="GO" id="GO:0045070">
    <property type="term" value="P:positive regulation of viral genome replication"/>
    <property type="evidence" value="ECO:0007669"/>
    <property type="project" value="Ensembl"/>
</dbReference>
<dbReference type="GO" id="GO:0005654">
    <property type="term" value="C:nucleoplasm"/>
    <property type="evidence" value="ECO:0007669"/>
    <property type="project" value="Ensembl"/>
</dbReference>
<dbReference type="GO" id="GO:0032436">
    <property type="term" value="P:positive regulation of proteasomal ubiquitin-dependent protein catabolic process"/>
    <property type="evidence" value="ECO:0007669"/>
    <property type="project" value="Ensembl"/>
</dbReference>
<reference evidence="4" key="2">
    <citation type="submission" date="2025-09" db="UniProtKB">
        <authorList>
            <consortium name="Ensembl"/>
        </authorList>
    </citation>
    <scope>IDENTIFICATION</scope>
</reference>
<dbReference type="GO" id="GO:0045787">
    <property type="term" value="P:positive regulation of cell cycle"/>
    <property type="evidence" value="ECO:0007669"/>
    <property type="project" value="Ensembl"/>
</dbReference>
<dbReference type="Proteomes" id="UP000694392">
    <property type="component" value="Unplaced"/>
</dbReference>
<keyword evidence="1" id="KW-0227">DNA damage</keyword>
<comment type="function">
    <text evidence="1">Multiubiquitin chain receptor involved in modulation of proteasomal degradation. Involved in nucleotide excision repair.</text>
</comment>
<dbReference type="GeneTree" id="ENSGT00390000012078"/>
<evidence type="ECO:0000256" key="2">
    <source>
        <dbReference type="SAM" id="MobiDB-lite"/>
    </source>
</evidence>
<dbReference type="Ensembl" id="ENSSPUT00000017303.1">
    <property type="protein sequence ID" value="ENSSPUP00000016236.1"/>
    <property type="gene ID" value="ENSSPUG00000012568.1"/>
</dbReference>
<name>A0A8D0H3N5_SPHPU</name>
<dbReference type="PANTHER" id="PTHR10621">
    <property type="entry name" value="UV EXCISION REPAIR PROTEIN RAD23"/>
    <property type="match status" value="1"/>
</dbReference>
<dbReference type="GO" id="GO:1990381">
    <property type="term" value="F:ubiquitin-specific protease binding"/>
    <property type="evidence" value="ECO:0007669"/>
    <property type="project" value="Ensembl"/>
</dbReference>
<dbReference type="SMART" id="SM00727">
    <property type="entry name" value="STI1"/>
    <property type="match status" value="1"/>
</dbReference>
<dbReference type="GO" id="GO:0070628">
    <property type="term" value="F:proteasome binding"/>
    <property type="evidence" value="ECO:0007669"/>
    <property type="project" value="TreeGrafter"/>
</dbReference>
<accession>A0A8D0H3N5</accession>
<evidence type="ECO:0000256" key="1">
    <source>
        <dbReference type="RuleBase" id="RU367049"/>
    </source>
</evidence>
<gene>
    <name evidence="4" type="primary">RAD23A</name>
</gene>
<comment type="similarity">
    <text evidence="1">Belongs to the RAD23 family.</text>
</comment>
<reference evidence="4" key="1">
    <citation type="submission" date="2025-08" db="UniProtKB">
        <authorList>
            <consortium name="Ensembl"/>
        </authorList>
    </citation>
    <scope>IDENTIFICATION</scope>
</reference>
<dbReference type="AlphaFoldDB" id="A0A8D0H3N5"/>
<dbReference type="GO" id="GO:0070914">
    <property type="term" value="P:UV-damage excision repair"/>
    <property type="evidence" value="ECO:0007669"/>
    <property type="project" value="Ensembl"/>
</dbReference>
<feature type="domain" description="STI1" evidence="3">
    <location>
        <begin position="37"/>
        <end position="80"/>
    </location>
</feature>
<dbReference type="GO" id="GO:0031648">
    <property type="term" value="P:protein destabilization"/>
    <property type="evidence" value="ECO:0007669"/>
    <property type="project" value="Ensembl"/>
</dbReference>
<dbReference type="GO" id="GO:0005794">
    <property type="term" value="C:Golgi apparatus"/>
    <property type="evidence" value="ECO:0007669"/>
    <property type="project" value="Ensembl"/>
</dbReference>
<dbReference type="Gene3D" id="1.10.10.540">
    <property type="entry name" value="XPC-binding domain"/>
    <property type="match status" value="1"/>
</dbReference>
<dbReference type="GO" id="GO:0043161">
    <property type="term" value="P:proteasome-mediated ubiquitin-dependent protein catabolic process"/>
    <property type="evidence" value="ECO:0007669"/>
    <property type="project" value="UniProtKB-UniRule"/>
</dbReference>
<proteinExistence type="inferred from homology"/>
<dbReference type="Pfam" id="PF09280">
    <property type="entry name" value="XPC-binding"/>
    <property type="match status" value="1"/>
</dbReference>
<feature type="region of interest" description="Disordered" evidence="2">
    <location>
        <begin position="132"/>
        <end position="154"/>
    </location>
</feature>
<keyword evidence="5" id="KW-1185">Reference proteome</keyword>
<dbReference type="GO" id="GO:0032991">
    <property type="term" value="C:protein-containing complex"/>
    <property type="evidence" value="ECO:0007669"/>
    <property type="project" value="Ensembl"/>
</dbReference>